<comment type="similarity">
    <text evidence="2">Belongs to the bacterial solute-binding protein 1 family.</text>
</comment>
<dbReference type="OrthoDB" id="7317090at2"/>
<evidence type="ECO:0000313" key="4">
    <source>
        <dbReference type="EMBL" id="SIT87398.1"/>
    </source>
</evidence>
<dbReference type="InterPro" id="IPR006059">
    <property type="entry name" value="SBP"/>
</dbReference>
<protein>
    <submittedName>
        <fullName evidence="4">Carbohydrate ABC transporter substrate-binding protein, CUT1 family</fullName>
    </submittedName>
</protein>
<accession>A0A1R3X8J1</accession>
<reference evidence="5" key="1">
    <citation type="submission" date="2017-01" db="EMBL/GenBank/DDBJ databases">
        <authorList>
            <person name="Varghese N."/>
            <person name="Submissions S."/>
        </authorList>
    </citation>
    <scope>NUCLEOTIDE SEQUENCE [LARGE SCALE GENOMIC DNA]</scope>
    <source>
        <strain evidence="5">DSM 29591</strain>
    </source>
</reference>
<evidence type="ECO:0000256" key="2">
    <source>
        <dbReference type="ARBA" id="ARBA00008520"/>
    </source>
</evidence>
<keyword evidence="3" id="KW-0732">Signal</keyword>
<dbReference type="AlphaFoldDB" id="A0A1R3X8J1"/>
<dbReference type="SUPFAM" id="SSF53850">
    <property type="entry name" value="Periplasmic binding protein-like II"/>
    <property type="match status" value="1"/>
</dbReference>
<proteinExistence type="inferred from homology"/>
<name>A0A1R3X8J1_9RHOB</name>
<dbReference type="RefSeq" id="WP_076660003.1">
    <property type="nucleotide sequence ID" value="NZ_FTPR01000002.1"/>
</dbReference>
<dbReference type="PANTHER" id="PTHR43649">
    <property type="entry name" value="ARABINOSE-BINDING PROTEIN-RELATED"/>
    <property type="match status" value="1"/>
</dbReference>
<keyword evidence="5" id="KW-1185">Reference proteome</keyword>
<dbReference type="EMBL" id="FTPR01000002">
    <property type="protein sequence ID" value="SIT87398.1"/>
    <property type="molecule type" value="Genomic_DNA"/>
</dbReference>
<evidence type="ECO:0000256" key="3">
    <source>
        <dbReference type="SAM" id="SignalP"/>
    </source>
</evidence>
<feature type="signal peptide" evidence="3">
    <location>
        <begin position="1"/>
        <end position="23"/>
    </location>
</feature>
<dbReference type="GO" id="GO:0042597">
    <property type="term" value="C:periplasmic space"/>
    <property type="evidence" value="ECO:0007669"/>
    <property type="project" value="UniProtKB-SubCell"/>
</dbReference>
<gene>
    <name evidence="4" type="ORF">SAMN05421665_2385</name>
</gene>
<sequence>MTYFKTFIAAALATTTVAGTAYAEELRMSWWGGDSRHEATQAALQVCGEALGHTIKPEFTGWSGHFEKVATQLAGGTEADIMQINWPWLPIFSENGDGFADLRDFSDTIDLSQWSDEELDASSRNGALNGLPASVSGRIFFFNKTTFDKAGLAIPTTFEELMAAGPVFAEKLGDNYYPLEGIGLDASLLIQMIVTQQTGRSFINPETNAVQWSQDELQAGIDMYQAMVDNHVIKGWPERAAQGNIALHENADWTSGQIAGSYQWDTTFFKISDPLAEGQELVPAGLLRVAGAQNDGVYRKPSMVFSISANSPNQQAAAEVLNCLLTQPEGIAAMGSARGVPSSDVAAAQLLADGGIQQIQVDAQNMVMSANAPAISPFNEDPDVRAGIEDTLELFAYGELDSTEASEEILMLVNEALEDK</sequence>
<evidence type="ECO:0000313" key="5">
    <source>
        <dbReference type="Proteomes" id="UP000186997"/>
    </source>
</evidence>
<dbReference type="InterPro" id="IPR050490">
    <property type="entry name" value="Bact_solute-bd_prot1"/>
</dbReference>
<evidence type="ECO:0000256" key="1">
    <source>
        <dbReference type="ARBA" id="ARBA00004418"/>
    </source>
</evidence>
<dbReference type="Proteomes" id="UP000186997">
    <property type="component" value="Unassembled WGS sequence"/>
</dbReference>
<dbReference type="Pfam" id="PF01547">
    <property type="entry name" value="SBP_bac_1"/>
    <property type="match status" value="1"/>
</dbReference>
<dbReference type="STRING" id="287098.SAMN05421665_2385"/>
<organism evidence="4 5">
    <name type="scientific">Yoonia rosea</name>
    <dbReference type="NCBI Taxonomy" id="287098"/>
    <lineage>
        <taxon>Bacteria</taxon>
        <taxon>Pseudomonadati</taxon>
        <taxon>Pseudomonadota</taxon>
        <taxon>Alphaproteobacteria</taxon>
        <taxon>Rhodobacterales</taxon>
        <taxon>Paracoccaceae</taxon>
        <taxon>Yoonia</taxon>
    </lineage>
</organism>
<dbReference type="PANTHER" id="PTHR43649:SF11">
    <property type="entry name" value="ABC TRANSPORTER SUBSTRATE-BINDING PROTEIN YESO-RELATED"/>
    <property type="match status" value="1"/>
</dbReference>
<comment type="subcellular location">
    <subcellularLocation>
        <location evidence="1">Periplasm</location>
    </subcellularLocation>
</comment>
<dbReference type="Gene3D" id="3.40.190.10">
    <property type="entry name" value="Periplasmic binding protein-like II"/>
    <property type="match status" value="2"/>
</dbReference>
<feature type="chain" id="PRO_5013023559" evidence="3">
    <location>
        <begin position="24"/>
        <end position="420"/>
    </location>
</feature>